<dbReference type="SMART" id="SM00862">
    <property type="entry name" value="Trans_reg_C"/>
    <property type="match status" value="1"/>
</dbReference>
<dbReference type="SUPFAM" id="SSF46894">
    <property type="entry name" value="C-terminal effector domain of the bipartite response regulators"/>
    <property type="match status" value="1"/>
</dbReference>
<dbReference type="SMART" id="SM00448">
    <property type="entry name" value="REC"/>
    <property type="match status" value="1"/>
</dbReference>
<gene>
    <name evidence="12" type="ordered locus">HCH_06085</name>
</gene>
<evidence type="ECO:0000259" key="10">
    <source>
        <dbReference type="PROSITE" id="PS50110"/>
    </source>
</evidence>
<dbReference type="InterPro" id="IPR001789">
    <property type="entry name" value="Sig_transdc_resp-reg_receiver"/>
</dbReference>
<dbReference type="RefSeq" id="WP_011399791.1">
    <property type="nucleotide sequence ID" value="NC_007645.1"/>
</dbReference>
<dbReference type="FunFam" id="3.40.50.2300:FF:000001">
    <property type="entry name" value="DNA-binding response regulator PhoB"/>
    <property type="match status" value="1"/>
</dbReference>
<keyword evidence="13" id="KW-1185">Reference proteome</keyword>
<dbReference type="Gene3D" id="3.40.50.2300">
    <property type="match status" value="1"/>
</dbReference>
<dbReference type="Gene3D" id="1.10.10.10">
    <property type="entry name" value="Winged helix-like DNA-binding domain superfamily/Winged helix DNA-binding domain"/>
    <property type="match status" value="1"/>
</dbReference>
<evidence type="ECO:0000256" key="5">
    <source>
        <dbReference type="ARBA" id="ARBA00023015"/>
    </source>
</evidence>
<dbReference type="OrthoDB" id="9802426at2"/>
<dbReference type="SUPFAM" id="SSF52172">
    <property type="entry name" value="CheY-like"/>
    <property type="match status" value="1"/>
</dbReference>
<evidence type="ECO:0000313" key="12">
    <source>
        <dbReference type="EMBL" id="ABC32733.1"/>
    </source>
</evidence>
<dbReference type="PROSITE" id="PS50110">
    <property type="entry name" value="RESPONSE_REGULATORY"/>
    <property type="match status" value="1"/>
</dbReference>
<dbReference type="GO" id="GO:0005829">
    <property type="term" value="C:cytosol"/>
    <property type="evidence" value="ECO:0007669"/>
    <property type="project" value="TreeGrafter"/>
</dbReference>
<feature type="domain" description="Response regulatory" evidence="10">
    <location>
        <begin position="7"/>
        <end position="120"/>
    </location>
</feature>
<dbReference type="InterPro" id="IPR036388">
    <property type="entry name" value="WH-like_DNA-bd_sf"/>
</dbReference>
<feature type="DNA-binding region" description="OmpR/PhoB-type" evidence="9">
    <location>
        <begin position="134"/>
        <end position="234"/>
    </location>
</feature>
<keyword evidence="5" id="KW-0805">Transcription regulation</keyword>
<dbReference type="InterPro" id="IPR001867">
    <property type="entry name" value="OmpR/PhoB-type_DNA-bd"/>
</dbReference>
<evidence type="ECO:0000256" key="9">
    <source>
        <dbReference type="PROSITE-ProRule" id="PRU01091"/>
    </source>
</evidence>
<dbReference type="FunFam" id="1.10.10.10:FF:000099">
    <property type="entry name" value="Two-component system response regulator TorR"/>
    <property type="match status" value="1"/>
</dbReference>
<dbReference type="GO" id="GO:0006355">
    <property type="term" value="P:regulation of DNA-templated transcription"/>
    <property type="evidence" value="ECO:0007669"/>
    <property type="project" value="InterPro"/>
</dbReference>
<proteinExistence type="predicted"/>
<dbReference type="EMBL" id="CP000155">
    <property type="protein sequence ID" value="ABC32733.1"/>
    <property type="molecule type" value="Genomic_DNA"/>
</dbReference>
<evidence type="ECO:0000313" key="13">
    <source>
        <dbReference type="Proteomes" id="UP000000238"/>
    </source>
</evidence>
<evidence type="ECO:0000256" key="8">
    <source>
        <dbReference type="PROSITE-ProRule" id="PRU00169"/>
    </source>
</evidence>
<dbReference type="GO" id="GO:0000156">
    <property type="term" value="F:phosphorelay response regulator activity"/>
    <property type="evidence" value="ECO:0007669"/>
    <property type="project" value="TreeGrafter"/>
</dbReference>
<keyword evidence="7" id="KW-0804">Transcription</keyword>
<sequence length="242" mass="26966">MTHKNKHIVVVDDDLEIRQLLSQYLSKNGFDVSPAEDGETLFKLLEGVTPDLIILDIMLPGDDGFTICQRLRKSSTVPIIMLTANADDTDRIVGLEMGADDYIAKPFNPRELLARMKAILRRVQPKQSAPSGQPKIYRFGNLVLDTTSRMLVQPNGDKSAISGADYTLLCLFLEKGNEVLSRDEISDVLHGRECSPLDRSIDVHMSRLRQRLGDDAKNPTLIKTVRGSGYVLAVPVEREYGD</sequence>
<name>Q2S9E1_HAHCH</name>
<dbReference type="CDD" id="cd00383">
    <property type="entry name" value="trans_reg_C"/>
    <property type="match status" value="1"/>
</dbReference>
<dbReference type="Pfam" id="PF00486">
    <property type="entry name" value="Trans_reg_C"/>
    <property type="match status" value="1"/>
</dbReference>
<keyword evidence="6 9" id="KW-0238">DNA-binding</keyword>
<comment type="subcellular location">
    <subcellularLocation>
        <location evidence="1">Cytoplasm</location>
    </subcellularLocation>
</comment>
<evidence type="ECO:0000256" key="7">
    <source>
        <dbReference type="ARBA" id="ARBA00023163"/>
    </source>
</evidence>
<dbReference type="Pfam" id="PF00072">
    <property type="entry name" value="Response_reg"/>
    <property type="match status" value="1"/>
</dbReference>
<feature type="modified residue" description="4-aspartylphosphate" evidence="8">
    <location>
        <position position="56"/>
    </location>
</feature>
<reference evidence="12 13" key="1">
    <citation type="journal article" date="2005" name="Nucleic Acids Res.">
        <title>Genomic blueprint of Hahella chejuensis, a marine microbe producing an algicidal agent.</title>
        <authorList>
            <person name="Jeong H."/>
            <person name="Yim J.H."/>
            <person name="Lee C."/>
            <person name="Choi S.-H."/>
            <person name="Park Y.K."/>
            <person name="Yoon S.H."/>
            <person name="Hur C.-G."/>
            <person name="Kang H.-Y."/>
            <person name="Kim D."/>
            <person name="Lee H.H."/>
            <person name="Park K.H."/>
            <person name="Park S.-H."/>
            <person name="Park H.-S."/>
            <person name="Lee H.K."/>
            <person name="Oh T.K."/>
            <person name="Kim J.F."/>
        </authorList>
    </citation>
    <scope>NUCLEOTIDE SEQUENCE [LARGE SCALE GENOMIC DNA]</scope>
    <source>
        <strain evidence="12 13">KCTC 2396</strain>
    </source>
</reference>
<evidence type="ECO:0000256" key="3">
    <source>
        <dbReference type="ARBA" id="ARBA00022553"/>
    </source>
</evidence>
<dbReference type="InterPro" id="IPR039420">
    <property type="entry name" value="WalR-like"/>
</dbReference>
<dbReference type="KEGG" id="hch:HCH_06085"/>
<keyword evidence="2" id="KW-0963">Cytoplasm</keyword>
<dbReference type="PROSITE" id="PS51755">
    <property type="entry name" value="OMPR_PHOB"/>
    <property type="match status" value="1"/>
</dbReference>
<keyword evidence="3 8" id="KW-0597">Phosphoprotein</keyword>
<dbReference type="InterPro" id="IPR011006">
    <property type="entry name" value="CheY-like_superfamily"/>
</dbReference>
<dbReference type="GO" id="GO:0032993">
    <property type="term" value="C:protein-DNA complex"/>
    <property type="evidence" value="ECO:0007669"/>
    <property type="project" value="TreeGrafter"/>
</dbReference>
<dbReference type="GO" id="GO:0000976">
    <property type="term" value="F:transcription cis-regulatory region binding"/>
    <property type="evidence" value="ECO:0007669"/>
    <property type="project" value="TreeGrafter"/>
</dbReference>
<dbReference type="eggNOG" id="COG0745">
    <property type="taxonomic scope" value="Bacteria"/>
</dbReference>
<dbReference type="PANTHER" id="PTHR48111">
    <property type="entry name" value="REGULATOR OF RPOS"/>
    <property type="match status" value="1"/>
</dbReference>
<dbReference type="STRING" id="349521.HCH_06085"/>
<keyword evidence="4" id="KW-0902">Two-component regulatory system</keyword>
<dbReference type="PANTHER" id="PTHR48111:SF4">
    <property type="entry name" value="DNA-BINDING DUAL TRANSCRIPTIONAL REGULATOR OMPR"/>
    <property type="match status" value="1"/>
</dbReference>
<evidence type="ECO:0000256" key="6">
    <source>
        <dbReference type="ARBA" id="ARBA00023125"/>
    </source>
</evidence>
<dbReference type="AlphaFoldDB" id="Q2S9E1"/>
<evidence type="ECO:0000256" key="2">
    <source>
        <dbReference type="ARBA" id="ARBA00022490"/>
    </source>
</evidence>
<feature type="domain" description="OmpR/PhoB-type" evidence="11">
    <location>
        <begin position="134"/>
        <end position="234"/>
    </location>
</feature>
<accession>Q2S9E1</accession>
<dbReference type="HOGENOM" id="CLU_000445_30_4_6"/>
<evidence type="ECO:0000256" key="1">
    <source>
        <dbReference type="ARBA" id="ARBA00004496"/>
    </source>
</evidence>
<dbReference type="InterPro" id="IPR016032">
    <property type="entry name" value="Sig_transdc_resp-reg_C-effctor"/>
</dbReference>
<evidence type="ECO:0000259" key="11">
    <source>
        <dbReference type="PROSITE" id="PS51755"/>
    </source>
</evidence>
<evidence type="ECO:0000256" key="4">
    <source>
        <dbReference type="ARBA" id="ARBA00023012"/>
    </source>
</evidence>
<dbReference type="Gene3D" id="6.10.250.690">
    <property type="match status" value="1"/>
</dbReference>
<protein>
    <submittedName>
        <fullName evidence="12">Response regulator consisting of a CheY-like receiver domain and a winged-helix DNA-binding domain</fullName>
    </submittedName>
</protein>
<organism evidence="12 13">
    <name type="scientific">Hahella chejuensis (strain KCTC 2396)</name>
    <dbReference type="NCBI Taxonomy" id="349521"/>
    <lineage>
        <taxon>Bacteria</taxon>
        <taxon>Pseudomonadati</taxon>
        <taxon>Pseudomonadota</taxon>
        <taxon>Gammaproteobacteria</taxon>
        <taxon>Oceanospirillales</taxon>
        <taxon>Hahellaceae</taxon>
        <taxon>Hahella</taxon>
    </lineage>
</organism>
<dbReference type="Proteomes" id="UP000000238">
    <property type="component" value="Chromosome"/>
</dbReference>